<dbReference type="PANTHER" id="PTHR42894">
    <property type="entry name" value="N-(5'-PHOSPHORIBOSYL)ANTHRANILATE ISOMERASE"/>
    <property type="match status" value="1"/>
</dbReference>
<evidence type="ECO:0000313" key="11">
    <source>
        <dbReference type="EMBL" id="PPK68411.1"/>
    </source>
</evidence>
<evidence type="ECO:0000313" key="12">
    <source>
        <dbReference type="Proteomes" id="UP000239203"/>
    </source>
</evidence>
<keyword evidence="12" id="KW-1185">Reference proteome</keyword>
<evidence type="ECO:0000259" key="10">
    <source>
        <dbReference type="Pfam" id="PF00697"/>
    </source>
</evidence>
<comment type="caution">
    <text evidence="11">The sequence shown here is derived from an EMBL/GenBank/DDBJ whole genome shotgun (WGS) entry which is preliminary data.</text>
</comment>
<keyword evidence="5 9" id="KW-0028">Amino-acid biosynthesis</keyword>
<dbReference type="Proteomes" id="UP000239203">
    <property type="component" value="Unassembled WGS sequence"/>
</dbReference>
<gene>
    <name evidence="9" type="primary">trpF</name>
    <name evidence="11" type="ORF">CLV40_105134</name>
</gene>
<dbReference type="EC" id="5.3.1.24" evidence="3 9"/>
<proteinExistence type="inferred from homology"/>
<evidence type="ECO:0000256" key="2">
    <source>
        <dbReference type="ARBA" id="ARBA00004664"/>
    </source>
</evidence>
<evidence type="ECO:0000256" key="7">
    <source>
        <dbReference type="ARBA" id="ARBA00023141"/>
    </source>
</evidence>
<evidence type="ECO:0000256" key="4">
    <source>
        <dbReference type="ARBA" id="ARBA00022272"/>
    </source>
</evidence>
<keyword evidence="8 9" id="KW-0413">Isomerase</keyword>
<accession>A0A2S6GTG0</accession>
<organism evidence="11 12">
    <name type="scientific">Actinokineospora auranticolor</name>
    <dbReference type="NCBI Taxonomy" id="155976"/>
    <lineage>
        <taxon>Bacteria</taxon>
        <taxon>Bacillati</taxon>
        <taxon>Actinomycetota</taxon>
        <taxon>Actinomycetes</taxon>
        <taxon>Pseudonocardiales</taxon>
        <taxon>Pseudonocardiaceae</taxon>
        <taxon>Actinokineospora</taxon>
    </lineage>
</organism>
<protein>
    <recommendedName>
        <fullName evidence="4 9">N-(5'-phosphoribosyl)anthranilate isomerase</fullName>
        <shortName evidence="9">PRAI</shortName>
        <ecNumber evidence="3 9">5.3.1.24</ecNumber>
    </recommendedName>
</protein>
<dbReference type="Pfam" id="PF00697">
    <property type="entry name" value="PRAI"/>
    <property type="match status" value="1"/>
</dbReference>
<evidence type="ECO:0000256" key="9">
    <source>
        <dbReference type="HAMAP-Rule" id="MF_00135"/>
    </source>
</evidence>
<dbReference type="GO" id="GO:0004640">
    <property type="term" value="F:phosphoribosylanthranilate isomerase activity"/>
    <property type="evidence" value="ECO:0007669"/>
    <property type="project" value="UniProtKB-UniRule"/>
</dbReference>
<dbReference type="PANTHER" id="PTHR42894:SF1">
    <property type="entry name" value="N-(5'-PHOSPHORIBOSYL)ANTHRANILATE ISOMERASE"/>
    <property type="match status" value="1"/>
</dbReference>
<evidence type="ECO:0000256" key="8">
    <source>
        <dbReference type="ARBA" id="ARBA00023235"/>
    </source>
</evidence>
<feature type="domain" description="N-(5'phosphoribosyl) anthranilate isomerase (PRAI)" evidence="10">
    <location>
        <begin position="7"/>
        <end position="196"/>
    </location>
</feature>
<dbReference type="UniPathway" id="UPA00035">
    <property type="reaction ID" value="UER00042"/>
</dbReference>
<evidence type="ECO:0000256" key="6">
    <source>
        <dbReference type="ARBA" id="ARBA00022822"/>
    </source>
</evidence>
<name>A0A2S6GTG0_9PSEU</name>
<dbReference type="HAMAP" id="MF_00135">
    <property type="entry name" value="PRAI"/>
    <property type="match status" value="1"/>
</dbReference>
<reference evidence="11 12" key="1">
    <citation type="submission" date="2018-02" db="EMBL/GenBank/DDBJ databases">
        <title>Genomic Encyclopedia of Archaeal and Bacterial Type Strains, Phase II (KMG-II): from individual species to whole genera.</title>
        <authorList>
            <person name="Goeker M."/>
        </authorList>
    </citation>
    <scope>NUCLEOTIDE SEQUENCE [LARGE SCALE GENOMIC DNA]</scope>
    <source>
        <strain evidence="11 12">YU 961-1</strain>
    </source>
</reference>
<comment type="similarity">
    <text evidence="9">Belongs to the TrpF family.</text>
</comment>
<dbReference type="Gene3D" id="3.20.20.70">
    <property type="entry name" value="Aldolase class I"/>
    <property type="match status" value="1"/>
</dbReference>
<dbReference type="InterPro" id="IPR001240">
    <property type="entry name" value="PRAI_dom"/>
</dbReference>
<dbReference type="AlphaFoldDB" id="A0A2S6GTG0"/>
<dbReference type="InterPro" id="IPR011060">
    <property type="entry name" value="RibuloseP-bd_barrel"/>
</dbReference>
<evidence type="ECO:0000256" key="3">
    <source>
        <dbReference type="ARBA" id="ARBA00012572"/>
    </source>
</evidence>
<keyword evidence="7 9" id="KW-0057">Aromatic amino acid biosynthesis</keyword>
<comment type="catalytic activity">
    <reaction evidence="1 9">
        <text>N-(5-phospho-beta-D-ribosyl)anthranilate = 1-(2-carboxyphenylamino)-1-deoxy-D-ribulose 5-phosphate</text>
        <dbReference type="Rhea" id="RHEA:21540"/>
        <dbReference type="ChEBI" id="CHEBI:18277"/>
        <dbReference type="ChEBI" id="CHEBI:58613"/>
        <dbReference type="EC" id="5.3.1.24"/>
    </reaction>
</comment>
<sequence>MSEPLVKVCGATAPADLALLGAAGADLVGLWWRVRGGHADLSRAQVVALAGAGGPRPVLVTFSGDARGVLDVVRRSGVRWVQLHGYQPPSVVRALKAEPGLTVVKVLHLRGTGCVERPLLAAYERAGTDCFLLDAVGPDGALGSTGRTLDEAAVLAVVAETSRPFLLAGGLSAANAGNFAAVRAHPRFAGIDVDSGARDRYGRFCRERVLGLRRGWTR</sequence>
<dbReference type="GO" id="GO:0000162">
    <property type="term" value="P:L-tryptophan biosynthetic process"/>
    <property type="evidence" value="ECO:0007669"/>
    <property type="project" value="UniProtKB-UniRule"/>
</dbReference>
<dbReference type="SUPFAM" id="SSF51366">
    <property type="entry name" value="Ribulose-phoshate binding barrel"/>
    <property type="match status" value="1"/>
</dbReference>
<dbReference type="InterPro" id="IPR044643">
    <property type="entry name" value="TrpF_fam"/>
</dbReference>
<dbReference type="RefSeq" id="WP_104478894.1">
    <property type="nucleotide sequence ID" value="NZ_CP154825.1"/>
</dbReference>
<evidence type="ECO:0000256" key="1">
    <source>
        <dbReference type="ARBA" id="ARBA00001164"/>
    </source>
</evidence>
<dbReference type="InterPro" id="IPR013785">
    <property type="entry name" value="Aldolase_TIM"/>
</dbReference>
<dbReference type="OrthoDB" id="3692632at2"/>
<evidence type="ECO:0000256" key="5">
    <source>
        <dbReference type="ARBA" id="ARBA00022605"/>
    </source>
</evidence>
<dbReference type="EMBL" id="PTIX01000005">
    <property type="protein sequence ID" value="PPK68411.1"/>
    <property type="molecule type" value="Genomic_DNA"/>
</dbReference>
<keyword evidence="6 9" id="KW-0822">Tryptophan biosynthesis</keyword>
<comment type="pathway">
    <text evidence="2 9">Amino-acid biosynthesis; L-tryptophan biosynthesis; L-tryptophan from chorismate: step 3/5.</text>
</comment>